<feature type="domain" description="RGS" evidence="3">
    <location>
        <begin position="714"/>
        <end position="832"/>
    </location>
</feature>
<accession>A0A8R1DXN4</accession>
<sequence length="854" mass="96978">MNNQRIKLNLHKYKTAGIQQYSIDKLSDDDDDDDYDDQSSLSSHSDDDDEFSGSESESYQDTTGSTGTGHSEATTDEILWGPRRAPVCGVAAQAVRRQLLQNGPREPLAPSKKTFQSYNVKPKMGIERNLNPKEMYSQIRRSDDAYRSRDRFVPTRKPKLMHGAPDLSAIQLQEMSPIRSSSFSTNTSSEVPQMLSSTRAPADWKPQLTSTTTSFQPLSPLDKDDSDIQFKAPNSPVYSSTPCSDRLYRKRPNYGRHCAQFQLSERLDSRMESLSGSRGNSSLEESLNQEPNRPTTSDPWSESNNENMHPSSMEPISGKNIRPESFGLNNVYAKHKDIRGIVFLGMSLCGRRLTLNVQKAFYFRSGAQSVCSYVSAVLCHRSQPSSLTSRKYRQKPDEAYRTRLVTNSNSPSFDESFHFTLSESCSRDFLIVTIYEMDSGNADKKKLLGCMTFPVNRLLKKASQVVGDQFYHQRRGEPVEEIEINNEGFFLLNRDQGKKQNFPQRKVRRQTYYEDPAFTGHSSASSSVISNNPEQMTATSPRLSVPNELTLNDYYRSSNDIRVLSTQNLLDYTTASSSTNGSVAPEQLKFHRATLPSITTTNSENNTNDSKSLSPERLQDRHYLCSDDAGGVYGAGPAHTAYKKTSVRRAASFTFSPKNSKTNLRQLNVREESDKRRFLGPISRTLSYIKNKMDTLSTSTLYPTREEVRQWENTFEALIYHKHGCALFHQFLRKEFSDENIQFWLECEEFKKMKDGKKSTTQKALEIYTEFVAEHSPKEVNLDSDTRAATKAALENGCKPDTFALAQSRVEQLMSKDSYRRFLRDRIFLDFLESYETGDKKDEPTTSAVKDKKN</sequence>
<feature type="region of interest" description="Disordered" evidence="1">
    <location>
        <begin position="24"/>
        <end position="80"/>
    </location>
</feature>
<dbReference type="Pfam" id="PF00168">
    <property type="entry name" value="C2"/>
    <property type="match status" value="1"/>
</dbReference>
<feature type="compositionally biased region" description="Polar residues" evidence="1">
    <location>
        <begin position="190"/>
        <end position="199"/>
    </location>
</feature>
<dbReference type="FunFam" id="1.10.167.10:FF:000001">
    <property type="entry name" value="Putative regulator of g-protein signaling 12"/>
    <property type="match status" value="1"/>
</dbReference>
<feature type="compositionally biased region" description="Polar residues" evidence="1">
    <location>
        <begin position="272"/>
        <end position="310"/>
    </location>
</feature>
<feature type="region of interest" description="Disordered" evidence="1">
    <location>
        <begin position="179"/>
        <end position="244"/>
    </location>
</feature>
<dbReference type="SUPFAM" id="SSF49562">
    <property type="entry name" value="C2 domain (Calcium/lipid-binding domain, CaLB)"/>
    <property type="match status" value="1"/>
</dbReference>
<dbReference type="InterPro" id="IPR044926">
    <property type="entry name" value="RGS_subdomain_2"/>
</dbReference>
<dbReference type="SUPFAM" id="SSF48097">
    <property type="entry name" value="Regulator of G-protein signaling, RGS"/>
    <property type="match status" value="1"/>
</dbReference>
<evidence type="ECO:0000259" key="3">
    <source>
        <dbReference type="PROSITE" id="PS50132"/>
    </source>
</evidence>
<dbReference type="Pfam" id="PF00615">
    <property type="entry name" value="RGS"/>
    <property type="match status" value="1"/>
</dbReference>
<dbReference type="AlphaFoldDB" id="A0A8R1DXN4"/>
<evidence type="ECO:0000259" key="2">
    <source>
        <dbReference type="PROSITE" id="PS50004"/>
    </source>
</evidence>
<organism evidence="4 5">
    <name type="scientific">Caenorhabditis japonica</name>
    <dbReference type="NCBI Taxonomy" id="281687"/>
    <lineage>
        <taxon>Eukaryota</taxon>
        <taxon>Metazoa</taxon>
        <taxon>Ecdysozoa</taxon>
        <taxon>Nematoda</taxon>
        <taxon>Chromadorea</taxon>
        <taxon>Rhabditida</taxon>
        <taxon>Rhabditina</taxon>
        <taxon>Rhabditomorpha</taxon>
        <taxon>Rhabditoidea</taxon>
        <taxon>Rhabditidae</taxon>
        <taxon>Peloderinae</taxon>
        <taxon>Caenorhabditis</taxon>
    </lineage>
</organism>
<feature type="compositionally biased region" description="Polar residues" evidence="1">
    <location>
        <begin position="207"/>
        <end position="217"/>
    </location>
</feature>
<evidence type="ECO:0000256" key="1">
    <source>
        <dbReference type="SAM" id="MobiDB-lite"/>
    </source>
</evidence>
<dbReference type="InterPro" id="IPR036305">
    <property type="entry name" value="RGS_sf"/>
</dbReference>
<evidence type="ECO:0000313" key="5">
    <source>
        <dbReference type="Proteomes" id="UP000005237"/>
    </source>
</evidence>
<dbReference type="PRINTS" id="PR01301">
    <property type="entry name" value="RGSPROTEIN"/>
</dbReference>
<dbReference type="PANTHER" id="PTHR10845">
    <property type="entry name" value="REGULATOR OF G PROTEIN SIGNALING"/>
    <property type="match status" value="1"/>
</dbReference>
<dbReference type="InterPro" id="IPR016137">
    <property type="entry name" value="RGS"/>
</dbReference>
<dbReference type="PANTHER" id="PTHR10845:SF259">
    <property type="entry name" value="RGS DOMAIN-CONTAINING PROTEIN-RELATED"/>
    <property type="match status" value="1"/>
</dbReference>
<dbReference type="InterPro" id="IPR000008">
    <property type="entry name" value="C2_dom"/>
</dbReference>
<reference evidence="4" key="2">
    <citation type="submission" date="2022-06" db="UniProtKB">
        <authorList>
            <consortium name="EnsemblMetazoa"/>
        </authorList>
    </citation>
    <scope>IDENTIFICATION</scope>
    <source>
        <strain evidence="4">DF5081</strain>
    </source>
</reference>
<dbReference type="PROSITE" id="PS50132">
    <property type="entry name" value="RGS"/>
    <property type="match status" value="1"/>
</dbReference>
<feature type="region of interest" description="Disordered" evidence="1">
    <location>
        <begin position="519"/>
        <end position="542"/>
    </location>
</feature>
<dbReference type="EnsemblMetazoa" id="CJA13310a.1">
    <property type="protein sequence ID" value="CJA13310a.1"/>
    <property type="gene ID" value="WBGene00132514"/>
</dbReference>
<dbReference type="Gene3D" id="2.60.40.150">
    <property type="entry name" value="C2 domain"/>
    <property type="match status" value="1"/>
</dbReference>
<evidence type="ECO:0000313" key="4">
    <source>
        <dbReference type="EnsemblMetazoa" id="CJA13310a.1"/>
    </source>
</evidence>
<dbReference type="PROSITE" id="PS50004">
    <property type="entry name" value="C2"/>
    <property type="match status" value="1"/>
</dbReference>
<dbReference type="InterPro" id="IPR035892">
    <property type="entry name" value="C2_domain_sf"/>
</dbReference>
<feature type="domain" description="C2" evidence="2">
    <location>
        <begin position="334"/>
        <end position="470"/>
    </location>
</feature>
<proteinExistence type="predicted"/>
<feature type="compositionally biased region" description="Low complexity" evidence="1">
    <location>
        <begin position="597"/>
        <end position="612"/>
    </location>
</feature>
<name>A0A8R1DXN4_CAEJA</name>
<feature type="compositionally biased region" description="Basic and acidic residues" evidence="1">
    <location>
        <begin position="141"/>
        <end position="153"/>
    </location>
</feature>
<feature type="region of interest" description="Disordered" evidence="1">
    <location>
        <begin position="269"/>
        <end position="320"/>
    </location>
</feature>
<feature type="compositionally biased region" description="Low complexity" evidence="1">
    <location>
        <begin position="180"/>
        <end position="189"/>
    </location>
</feature>
<keyword evidence="5" id="KW-1185">Reference proteome</keyword>
<dbReference type="SMART" id="SM00315">
    <property type="entry name" value="RGS"/>
    <property type="match status" value="1"/>
</dbReference>
<feature type="compositionally biased region" description="Polar residues" evidence="1">
    <location>
        <begin position="531"/>
        <end position="542"/>
    </location>
</feature>
<feature type="region of interest" description="Disordered" evidence="1">
    <location>
        <begin position="595"/>
        <end position="616"/>
    </location>
</feature>
<feature type="region of interest" description="Disordered" evidence="1">
    <location>
        <begin position="141"/>
        <end position="164"/>
    </location>
</feature>
<feature type="compositionally biased region" description="Polar residues" evidence="1">
    <location>
        <begin position="59"/>
        <end position="72"/>
    </location>
</feature>
<dbReference type="Gene3D" id="1.10.167.10">
    <property type="entry name" value="Regulator of G-protein Signalling 4, domain 2"/>
    <property type="match status" value="1"/>
</dbReference>
<dbReference type="SMART" id="SM00239">
    <property type="entry name" value="C2"/>
    <property type="match status" value="1"/>
</dbReference>
<protein>
    <submittedName>
        <fullName evidence="4">RGS domain-containing protein</fullName>
    </submittedName>
</protein>
<dbReference type="Proteomes" id="UP000005237">
    <property type="component" value="Unassembled WGS sequence"/>
</dbReference>
<reference evidence="5" key="1">
    <citation type="submission" date="2010-08" db="EMBL/GenBank/DDBJ databases">
        <authorList>
            <consortium name="Caenorhabditis japonica Sequencing Consortium"/>
            <person name="Wilson R.K."/>
        </authorList>
    </citation>
    <scope>NUCLEOTIDE SEQUENCE [LARGE SCALE GENOMIC DNA]</scope>
    <source>
        <strain evidence="5">DF5081</strain>
    </source>
</reference>
<feature type="compositionally biased region" description="Acidic residues" evidence="1">
    <location>
        <begin position="27"/>
        <end position="37"/>
    </location>
</feature>